<evidence type="ECO:0000256" key="1">
    <source>
        <dbReference type="ARBA" id="ARBA00022614"/>
    </source>
</evidence>
<dbReference type="Gene3D" id="3.80.10.10">
    <property type="entry name" value="Ribonuclease Inhibitor"/>
    <property type="match status" value="2"/>
</dbReference>
<evidence type="ECO:0000313" key="5">
    <source>
        <dbReference type="Proteomes" id="UP001367676"/>
    </source>
</evidence>
<proteinExistence type="predicted"/>
<dbReference type="Proteomes" id="UP001367676">
    <property type="component" value="Unassembled WGS sequence"/>
</dbReference>
<evidence type="ECO:0000259" key="3">
    <source>
        <dbReference type="PROSITE" id="PS50195"/>
    </source>
</evidence>
<dbReference type="EMBL" id="JBBCAQ010000036">
    <property type="protein sequence ID" value="KAK7576762.1"/>
    <property type="molecule type" value="Genomic_DNA"/>
</dbReference>
<reference evidence="4 5" key="1">
    <citation type="submission" date="2024-03" db="EMBL/GenBank/DDBJ databases">
        <title>Adaptation during the transition from Ophiocordyceps entomopathogen to insect associate is accompanied by gene loss and intensified selection.</title>
        <authorList>
            <person name="Ward C.M."/>
            <person name="Onetto C.A."/>
            <person name="Borneman A.R."/>
        </authorList>
    </citation>
    <scope>NUCLEOTIDE SEQUENCE [LARGE SCALE GENOMIC DNA]</scope>
    <source>
        <strain evidence="4">AWRI1</strain>
        <tissue evidence="4">Single Adult Female</tissue>
    </source>
</reference>
<dbReference type="SMART" id="SM00312">
    <property type="entry name" value="PX"/>
    <property type="match status" value="1"/>
</dbReference>
<keyword evidence="5" id="KW-1185">Reference proteome</keyword>
<dbReference type="Pfam" id="PF00787">
    <property type="entry name" value="PX"/>
    <property type="match status" value="1"/>
</dbReference>
<gene>
    <name evidence="4" type="ORF">V9T40_013048</name>
</gene>
<accession>A0AAN9TLD8</accession>
<dbReference type="GO" id="GO:0035091">
    <property type="term" value="F:phosphatidylinositol binding"/>
    <property type="evidence" value="ECO:0007669"/>
    <property type="project" value="InterPro"/>
</dbReference>
<dbReference type="SMART" id="SM00365">
    <property type="entry name" value="LRR_SD22"/>
    <property type="match status" value="4"/>
</dbReference>
<dbReference type="FunFam" id="3.30.1520.10:FF:000020">
    <property type="entry name" value="nischarin isoform X1"/>
    <property type="match status" value="1"/>
</dbReference>
<dbReference type="SUPFAM" id="SSF64268">
    <property type="entry name" value="PX domain"/>
    <property type="match status" value="1"/>
</dbReference>
<feature type="domain" description="PX" evidence="3">
    <location>
        <begin position="5"/>
        <end position="115"/>
    </location>
</feature>
<dbReference type="PROSITE" id="PS51450">
    <property type="entry name" value="LRR"/>
    <property type="match status" value="2"/>
</dbReference>
<comment type="caution">
    <text evidence="4">The sequence shown here is derived from an EMBL/GenBank/DDBJ whole genome shotgun (WGS) entry which is preliminary data.</text>
</comment>
<dbReference type="AlphaFoldDB" id="A0AAN9TLD8"/>
<dbReference type="PROSITE" id="PS50195">
    <property type="entry name" value="PX"/>
    <property type="match status" value="1"/>
</dbReference>
<dbReference type="Pfam" id="PF12799">
    <property type="entry name" value="LRR_4"/>
    <property type="match status" value="2"/>
</dbReference>
<dbReference type="InterPro" id="IPR025875">
    <property type="entry name" value="Leu-rich_rpt_4"/>
</dbReference>
<dbReference type="Gene3D" id="3.30.1520.10">
    <property type="entry name" value="Phox-like domain"/>
    <property type="match status" value="1"/>
</dbReference>
<sequence length="454" mass="51648">MACLLEHDNNFTVAIPSYEIKNNVTYYEIHVTVGAVTWSVSHRYNDFVELHEVLIADHCIAKEMLPQKKLIGNRDPGFIEKRKVDLEAYLRVVVNYLQRAMPLVLAKFLDFDKYDITYILQNMAYKCFMDGDSFLMKSSEYTFNPLQLHAISERLQKCCFPTEVSNNQHDFSHIIDFCQKLQTVIVRGGRSIIGTSNIIYNSLPFVMTMFKSVSELHFYNIHLPNVCDFGSVRLTVGCFVINNSCIKQLTDALLCDKVHKTTESSDDVWNKLVKIDFSWNELSGIDDGILLAPNLQNLTLDGNQIRKIENIEKLPKLTYLCMSANYIVVEDCLYSQLKNIVFLNLSQNKITKLSPFAKLVNLKTLDLASNSVSEASEIRYVSCLPKLEYLVLTGNPLSTIIDYRVKVFEAFGNRAQCLCLDNERPSQKELDTAAVLRALTVVREGKTPITIPSG</sequence>
<keyword evidence="2" id="KW-0677">Repeat</keyword>
<dbReference type="SUPFAM" id="SSF52075">
    <property type="entry name" value="Outer arm dynein light chain 1"/>
    <property type="match status" value="1"/>
</dbReference>
<evidence type="ECO:0000256" key="2">
    <source>
        <dbReference type="ARBA" id="ARBA00022737"/>
    </source>
</evidence>
<dbReference type="PANTHER" id="PTHR15454">
    <property type="entry name" value="NISCHARIN RELATED"/>
    <property type="match status" value="1"/>
</dbReference>
<name>A0AAN9TLD8_9HEMI</name>
<dbReference type="InterPro" id="IPR001683">
    <property type="entry name" value="PX_dom"/>
</dbReference>
<protein>
    <recommendedName>
        <fullName evidence="3">PX domain-containing protein</fullName>
    </recommendedName>
</protein>
<evidence type="ECO:0000313" key="4">
    <source>
        <dbReference type="EMBL" id="KAK7576762.1"/>
    </source>
</evidence>
<dbReference type="InterPro" id="IPR001611">
    <property type="entry name" value="Leu-rich_rpt"/>
</dbReference>
<dbReference type="InterPro" id="IPR036871">
    <property type="entry name" value="PX_dom_sf"/>
</dbReference>
<organism evidence="4 5">
    <name type="scientific">Parthenolecanium corni</name>
    <dbReference type="NCBI Taxonomy" id="536013"/>
    <lineage>
        <taxon>Eukaryota</taxon>
        <taxon>Metazoa</taxon>
        <taxon>Ecdysozoa</taxon>
        <taxon>Arthropoda</taxon>
        <taxon>Hexapoda</taxon>
        <taxon>Insecta</taxon>
        <taxon>Pterygota</taxon>
        <taxon>Neoptera</taxon>
        <taxon>Paraneoptera</taxon>
        <taxon>Hemiptera</taxon>
        <taxon>Sternorrhyncha</taxon>
        <taxon>Coccoidea</taxon>
        <taxon>Coccidae</taxon>
        <taxon>Parthenolecanium</taxon>
    </lineage>
</organism>
<dbReference type="InterPro" id="IPR032675">
    <property type="entry name" value="LRR_dom_sf"/>
</dbReference>
<dbReference type="PANTHER" id="PTHR15454:SF35">
    <property type="entry name" value="NISCHARIN"/>
    <property type="match status" value="1"/>
</dbReference>
<keyword evidence="1" id="KW-0433">Leucine-rich repeat</keyword>
<dbReference type="GO" id="GO:0005737">
    <property type="term" value="C:cytoplasm"/>
    <property type="evidence" value="ECO:0007669"/>
    <property type="project" value="TreeGrafter"/>
</dbReference>